<evidence type="ECO:0000313" key="8">
    <source>
        <dbReference type="EMBL" id="AKS33703.1"/>
    </source>
</evidence>
<dbReference type="AlphaFoldDB" id="A0A0K0X8H5"/>
<feature type="binding site" evidence="4 6">
    <location>
        <begin position="117"/>
        <end position="118"/>
    </location>
    <ligand>
        <name>substrate</name>
    </ligand>
</feature>
<dbReference type="OrthoDB" id="9781415at2"/>
<dbReference type="UniPathway" id="UPA00109">
    <property type="reaction ID" value="UER00186"/>
</dbReference>
<dbReference type="PATRIC" id="fig|134601.6.peg.4022"/>
<gene>
    <name evidence="4" type="primary">gpmA</name>
    <name evidence="8" type="ORF">AFA91_19425</name>
</gene>
<dbReference type="RefSeq" id="WP_049746137.1">
    <property type="nucleotide sequence ID" value="NZ_CP012150.1"/>
</dbReference>
<comment type="catalytic activity">
    <reaction evidence="4">
        <text>(2R)-2-phosphoglycerate = (2R)-3-phosphoglycerate</text>
        <dbReference type="Rhea" id="RHEA:15901"/>
        <dbReference type="ChEBI" id="CHEBI:58272"/>
        <dbReference type="ChEBI" id="CHEBI:58289"/>
        <dbReference type="EC" id="5.4.2.11"/>
    </reaction>
</comment>
<dbReference type="SMART" id="SM00855">
    <property type="entry name" value="PGAM"/>
    <property type="match status" value="1"/>
</dbReference>
<evidence type="ECO:0000256" key="1">
    <source>
        <dbReference type="ARBA" id="ARBA00006717"/>
    </source>
</evidence>
<reference evidence="8 9" key="1">
    <citation type="submission" date="2015-07" db="EMBL/GenBank/DDBJ databases">
        <title>Complete genome sequence of Mycobacterium goodii X7B, a facultative thermophilic biodesulfurizing bacterium.</title>
        <authorList>
            <person name="Yu B."/>
            <person name="Li F."/>
            <person name="Xu P."/>
        </authorList>
    </citation>
    <scope>NUCLEOTIDE SEQUENCE [LARGE SCALE GENOMIC DNA]</scope>
    <source>
        <strain evidence="8 9">X7B</strain>
    </source>
</reference>
<dbReference type="InterPro" id="IPR029033">
    <property type="entry name" value="His_PPase_superfam"/>
</dbReference>
<feature type="site" description="Transition state stabilizer" evidence="4 7">
    <location>
        <position position="184"/>
    </location>
</feature>
<organism evidence="8 9">
    <name type="scientific">Mycolicibacterium goodii</name>
    <name type="common">Mycobacterium goodii</name>
    <dbReference type="NCBI Taxonomy" id="134601"/>
    <lineage>
        <taxon>Bacteria</taxon>
        <taxon>Bacillati</taxon>
        <taxon>Actinomycetota</taxon>
        <taxon>Actinomycetes</taxon>
        <taxon>Mycobacteriales</taxon>
        <taxon>Mycobacteriaceae</taxon>
        <taxon>Mycolicibacterium</taxon>
    </lineage>
</organism>
<proteinExistence type="inferred from homology"/>
<feature type="binding site" evidence="4 6">
    <location>
        <position position="101"/>
    </location>
    <ligand>
        <name>substrate</name>
    </ligand>
</feature>
<evidence type="ECO:0000256" key="5">
    <source>
        <dbReference type="PIRSR" id="PIRSR613078-1"/>
    </source>
</evidence>
<keyword evidence="3 4" id="KW-0413">Isomerase</keyword>
<dbReference type="GO" id="GO:0006094">
    <property type="term" value="P:gluconeogenesis"/>
    <property type="evidence" value="ECO:0007669"/>
    <property type="project" value="UniProtKB-UniRule"/>
</dbReference>
<dbReference type="Pfam" id="PF00300">
    <property type="entry name" value="His_Phos_1"/>
    <property type="match status" value="2"/>
</dbReference>
<dbReference type="PANTHER" id="PTHR11931">
    <property type="entry name" value="PHOSPHOGLYCERATE MUTASE"/>
    <property type="match status" value="1"/>
</dbReference>
<comment type="caution">
    <text evidence="4">Lacks conserved residue(s) required for the propagation of feature annotation.</text>
</comment>
<evidence type="ECO:0000256" key="7">
    <source>
        <dbReference type="PIRSR" id="PIRSR613078-3"/>
    </source>
</evidence>
<dbReference type="InterPro" id="IPR005952">
    <property type="entry name" value="Phosphogly_mut1"/>
</dbReference>
<evidence type="ECO:0000256" key="3">
    <source>
        <dbReference type="ARBA" id="ARBA00023235"/>
    </source>
</evidence>
<evidence type="ECO:0000256" key="2">
    <source>
        <dbReference type="ARBA" id="ARBA00023152"/>
    </source>
</evidence>
<dbReference type="SUPFAM" id="SSF53254">
    <property type="entry name" value="Phosphoglycerate mutase-like"/>
    <property type="match status" value="1"/>
</dbReference>
<evidence type="ECO:0000256" key="4">
    <source>
        <dbReference type="HAMAP-Rule" id="MF_01039"/>
    </source>
</evidence>
<sequence length="239" mass="26286">MSGTGTLVLLRHCESIWNKEDRFAGWVDIPLSDRGRAQAMQCGDALACAGLRPDTVHTSMLSRAISTAEIALRAAGTGFVDIQTSWRLNERHYGALQGQSKEQIRATFGEAEFMRWRRAYQVRPPAIALSSPFSQADDARYRDIGVTPPSTESLADVLDRLLPYWYSAIVPDLCSGRTVLVVAHSNSLRALIKYLDAISDSDIARLNIPTGIPFRYDLDADLKPVDPGGSRISDHSPAI</sequence>
<dbReference type="STRING" id="134601.AFA91_19425"/>
<dbReference type="EMBL" id="CP012150">
    <property type="protein sequence ID" value="AKS33703.1"/>
    <property type="molecule type" value="Genomic_DNA"/>
</dbReference>
<feature type="binding site" evidence="6">
    <location>
        <begin position="11"/>
        <end position="18"/>
    </location>
    <ligand>
        <name>substrate</name>
    </ligand>
</feature>
<dbReference type="HAMAP" id="MF_01039">
    <property type="entry name" value="PGAM_GpmA"/>
    <property type="match status" value="1"/>
</dbReference>
<protein>
    <recommendedName>
        <fullName evidence="4">2,3-bisphosphoglycerate-dependent phosphoglycerate mutase</fullName>
        <shortName evidence="4">BPG-dependent PGAM</shortName>
        <shortName evidence="4">PGAM</shortName>
        <shortName evidence="4">Phosphoglyceromutase</shortName>
        <shortName evidence="4">dPGM</shortName>
        <ecNumber evidence="4">5.4.2.11</ecNumber>
    </recommendedName>
</protein>
<dbReference type="NCBIfam" id="TIGR01258">
    <property type="entry name" value="pgm_1"/>
    <property type="match status" value="1"/>
</dbReference>
<evidence type="ECO:0000256" key="6">
    <source>
        <dbReference type="PIRSR" id="PIRSR613078-2"/>
    </source>
</evidence>
<dbReference type="GO" id="GO:0004619">
    <property type="term" value="F:phosphoglycerate mutase activity"/>
    <property type="evidence" value="ECO:0007669"/>
    <property type="project" value="UniProtKB-UniRule"/>
</dbReference>
<keyword evidence="4" id="KW-0312">Gluconeogenesis</keyword>
<dbReference type="InterPro" id="IPR013078">
    <property type="entry name" value="His_Pase_superF_clade-1"/>
</dbReference>
<dbReference type="Gene3D" id="3.40.50.1240">
    <property type="entry name" value="Phosphoglycerate mutase-like"/>
    <property type="match status" value="1"/>
</dbReference>
<evidence type="ECO:0000313" key="9">
    <source>
        <dbReference type="Proteomes" id="UP000062255"/>
    </source>
</evidence>
<keyword evidence="2 4" id="KW-0324">Glycolysis</keyword>
<feature type="binding site" evidence="4 6">
    <location>
        <position position="63"/>
    </location>
    <ligand>
        <name>substrate</name>
    </ligand>
</feature>
<dbReference type="CDD" id="cd07067">
    <property type="entry name" value="HP_PGM_like"/>
    <property type="match status" value="1"/>
</dbReference>
<dbReference type="PIRSF" id="PIRSF000709">
    <property type="entry name" value="6PFK_2-Ptase"/>
    <property type="match status" value="1"/>
</dbReference>
<feature type="active site" description="Proton donor/acceptor" evidence="4 5">
    <location>
        <position position="90"/>
    </location>
</feature>
<feature type="binding site" evidence="4 6">
    <location>
        <begin position="90"/>
        <end position="93"/>
    </location>
    <ligand>
        <name>substrate</name>
    </ligand>
</feature>
<name>A0A0K0X8H5_MYCGD</name>
<dbReference type="EC" id="5.4.2.11" evidence="4"/>
<comment type="similarity">
    <text evidence="1 4">Belongs to the phosphoglycerate mutase family. BPG-dependent PGAM subfamily.</text>
</comment>
<dbReference type="GO" id="GO:0006096">
    <property type="term" value="P:glycolytic process"/>
    <property type="evidence" value="ECO:0007669"/>
    <property type="project" value="UniProtKB-UniRule"/>
</dbReference>
<comment type="function">
    <text evidence="4">Catalyzes the interconversion of 2-phosphoglycerate and 3-phosphoglycerate.</text>
</comment>
<dbReference type="Proteomes" id="UP000062255">
    <property type="component" value="Chromosome"/>
</dbReference>
<dbReference type="KEGG" id="mgo:AFA91_19425"/>
<accession>A0A0K0X8H5</accession>
<feature type="active site" description="Tele-phosphohistidine intermediate" evidence="4 5">
    <location>
        <position position="12"/>
    </location>
</feature>
<comment type="pathway">
    <text evidence="4">Carbohydrate degradation; glycolysis; pyruvate from D-glyceraldehyde 3-phosphate: step 3/5.</text>
</comment>